<feature type="transmembrane region" description="Helical" evidence="6">
    <location>
        <begin position="29"/>
        <end position="49"/>
    </location>
</feature>
<comment type="similarity">
    <text evidence="2">Belongs to the LIMR family.</text>
</comment>
<feature type="non-terminal residue" evidence="7">
    <location>
        <position position="52"/>
    </location>
</feature>
<dbReference type="Proteomes" id="UP000824469">
    <property type="component" value="Unassembled WGS sequence"/>
</dbReference>
<dbReference type="GO" id="GO:0016020">
    <property type="term" value="C:membrane"/>
    <property type="evidence" value="ECO:0007669"/>
    <property type="project" value="UniProtKB-SubCell"/>
</dbReference>
<keyword evidence="8" id="KW-1185">Reference proteome</keyword>
<dbReference type="PANTHER" id="PTHR21355">
    <property type="entry name" value="G-PROTEIN COUPLED RECEPTOR-ASSOCIATED PROTEIN LMBRD2"/>
    <property type="match status" value="1"/>
</dbReference>
<evidence type="ECO:0000256" key="5">
    <source>
        <dbReference type="ARBA" id="ARBA00023136"/>
    </source>
</evidence>
<evidence type="ECO:0000313" key="7">
    <source>
        <dbReference type="EMBL" id="KAH9299723.1"/>
    </source>
</evidence>
<proteinExistence type="inferred from homology"/>
<evidence type="ECO:0000256" key="2">
    <source>
        <dbReference type="ARBA" id="ARBA00010487"/>
    </source>
</evidence>
<dbReference type="EMBL" id="JAHRHJ020000010">
    <property type="protein sequence ID" value="KAH9299723.1"/>
    <property type="molecule type" value="Genomic_DNA"/>
</dbReference>
<comment type="caution">
    <text evidence="7">The sequence shown here is derived from an EMBL/GenBank/DDBJ whole genome shotgun (WGS) entry which is preliminary data.</text>
</comment>
<evidence type="ECO:0000256" key="4">
    <source>
        <dbReference type="ARBA" id="ARBA00022989"/>
    </source>
</evidence>
<evidence type="ECO:0000256" key="6">
    <source>
        <dbReference type="SAM" id="Phobius"/>
    </source>
</evidence>
<evidence type="ECO:0000256" key="1">
    <source>
        <dbReference type="ARBA" id="ARBA00004141"/>
    </source>
</evidence>
<evidence type="ECO:0000256" key="3">
    <source>
        <dbReference type="ARBA" id="ARBA00022692"/>
    </source>
</evidence>
<name>A0AA38FEH5_TAXCH</name>
<keyword evidence="5 6" id="KW-0472">Membrane</keyword>
<reference evidence="7 8" key="1">
    <citation type="journal article" date="2021" name="Nat. Plants">
        <title>The Taxus genome provides insights into paclitaxel biosynthesis.</title>
        <authorList>
            <person name="Xiong X."/>
            <person name="Gou J."/>
            <person name="Liao Q."/>
            <person name="Li Y."/>
            <person name="Zhou Q."/>
            <person name="Bi G."/>
            <person name="Li C."/>
            <person name="Du R."/>
            <person name="Wang X."/>
            <person name="Sun T."/>
            <person name="Guo L."/>
            <person name="Liang H."/>
            <person name="Lu P."/>
            <person name="Wu Y."/>
            <person name="Zhang Z."/>
            <person name="Ro D.K."/>
            <person name="Shang Y."/>
            <person name="Huang S."/>
            <person name="Yan J."/>
        </authorList>
    </citation>
    <scope>NUCLEOTIDE SEQUENCE [LARGE SCALE GENOMIC DNA]</scope>
    <source>
        <strain evidence="7">Ta-2019</strain>
    </source>
</reference>
<evidence type="ECO:0000313" key="8">
    <source>
        <dbReference type="Proteomes" id="UP000824469"/>
    </source>
</evidence>
<accession>A0AA38FEH5</accession>
<organism evidence="7 8">
    <name type="scientific">Taxus chinensis</name>
    <name type="common">Chinese yew</name>
    <name type="synonym">Taxus wallichiana var. chinensis</name>
    <dbReference type="NCBI Taxonomy" id="29808"/>
    <lineage>
        <taxon>Eukaryota</taxon>
        <taxon>Viridiplantae</taxon>
        <taxon>Streptophyta</taxon>
        <taxon>Embryophyta</taxon>
        <taxon>Tracheophyta</taxon>
        <taxon>Spermatophyta</taxon>
        <taxon>Pinopsida</taxon>
        <taxon>Pinidae</taxon>
        <taxon>Conifers II</taxon>
        <taxon>Cupressales</taxon>
        <taxon>Taxaceae</taxon>
        <taxon>Taxus</taxon>
    </lineage>
</organism>
<feature type="non-terminal residue" evidence="7">
    <location>
        <position position="1"/>
    </location>
</feature>
<keyword evidence="4 6" id="KW-1133">Transmembrane helix</keyword>
<comment type="subcellular location">
    <subcellularLocation>
        <location evidence="1">Membrane</location>
        <topology evidence="1">Multi-pass membrane protein</topology>
    </subcellularLocation>
</comment>
<dbReference type="PANTHER" id="PTHR21355:SF0">
    <property type="entry name" value="G-PROTEIN COUPLED RECEPTOR-ASSOCIATED PROTEIN LMBRD2"/>
    <property type="match status" value="1"/>
</dbReference>
<dbReference type="InterPro" id="IPR051584">
    <property type="entry name" value="GPCR-associated_LMBR1"/>
</dbReference>
<gene>
    <name evidence="7" type="ORF">KI387_031405</name>
</gene>
<dbReference type="AlphaFoldDB" id="A0AA38FEH5"/>
<sequence length="52" mass="5654">AIVPTIQGYEDAADFTVTERLKTSVQGNLVFYLSVGSIGLFGVVILILMHKK</sequence>
<protein>
    <submittedName>
        <fullName evidence="7">Uncharacterized protein</fullName>
    </submittedName>
</protein>
<keyword evidence="3 6" id="KW-0812">Transmembrane</keyword>